<evidence type="ECO:0008006" key="4">
    <source>
        <dbReference type="Google" id="ProtNLM"/>
    </source>
</evidence>
<reference evidence="3" key="2">
    <citation type="journal article" date="2011" name="Proc. Natl. Acad. Sci. U.S.A.">
        <title>Obligate biotrophy features unraveled by the genomic analysis of rust fungi.</title>
        <authorList>
            <person name="Duplessis S."/>
            <person name="Cuomo C.A."/>
            <person name="Lin Y.-C."/>
            <person name="Aerts A."/>
            <person name="Tisserant E."/>
            <person name="Veneault-Fourrey C."/>
            <person name="Joly D.L."/>
            <person name="Hacquard S."/>
            <person name="Amselem J."/>
            <person name="Cantarel B.L."/>
            <person name="Chiu R."/>
            <person name="Coutinho P.M."/>
            <person name="Feau N."/>
            <person name="Field M."/>
            <person name="Frey P."/>
            <person name="Gelhaye E."/>
            <person name="Goldberg J."/>
            <person name="Grabherr M.G."/>
            <person name="Kodira C.D."/>
            <person name="Kohler A."/>
            <person name="Kuees U."/>
            <person name="Lindquist E.A."/>
            <person name="Lucas S.M."/>
            <person name="Mago R."/>
            <person name="Mauceli E."/>
            <person name="Morin E."/>
            <person name="Murat C."/>
            <person name="Pangilinan J.L."/>
            <person name="Park R."/>
            <person name="Pearson M."/>
            <person name="Quesneville H."/>
            <person name="Rouhier N."/>
            <person name="Sakthikumar S."/>
            <person name="Salamov A.A."/>
            <person name="Schmutz J."/>
            <person name="Selles B."/>
            <person name="Shapiro H."/>
            <person name="Tanguay P."/>
            <person name="Tuskan G.A."/>
            <person name="Henrissat B."/>
            <person name="Van de Peer Y."/>
            <person name="Rouze P."/>
            <person name="Ellis J.G."/>
            <person name="Dodds P.N."/>
            <person name="Schein J.E."/>
            <person name="Zhong S."/>
            <person name="Hamelin R.C."/>
            <person name="Grigoriev I.V."/>
            <person name="Szabo L.J."/>
            <person name="Martin F."/>
        </authorList>
    </citation>
    <scope>NUCLEOTIDE SEQUENCE [LARGE SCALE GENOMIC DNA]</scope>
    <source>
        <strain evidence="3">CRL 75-36-700-3 / race SCCL</strain>
    </source>
</reference>
<evidence type="ECO:0000313" key="2">
    <source>
        <dbReference type="EMBL" id="EFP92067.2"/>
    </source>
</evidence>
<feature type="compositionally biased region" description="Basic and acidic residues" evidence="1">
    <location>
        <begin position="1"/>
        <end position="14"/>
    </location>
</feature>
<feature type="region of interest" description="Disordered" evidence="1">
    <location>
        <begin position="605"/>
        <end position="640"/>
    </location>
</feature>
<dbReference type="EMBL" id="DS178357">
    <property type="protein sequence ID" value="EFP92067.2"/>
    <property type="molecule type" value="Genomic_DNA"/>
</dbReference>
<dbReference type="GeneID" id="10532024"/>
<dbReference type="AlphaFoldDB" id="E3L692"/>
<dbReference type="Proteomes" id="UP000008783">
    <property type="component" value="Unassembled WGS sequence"/>
</dbReference>
<dbReference type="OrthoDB" id="2624269at2759"/>
<dbReference type="KEGG" id="pgr:PGTG_18157"/>
<evidence type="ECO:0000256" key="1">
    <source>
        <dbReference type="SAM" id="MobiDB-lite"/>
    </source>
</evidence>
<protein>
    <recommendedName>
        <fullName evidence="4">GCM domain-containing protein</fullName>
    </recommendedName>
</protein>
<reference key="1">
    <citation type="submission" date="2007-01" db="EMBL/GenBank/DDBJ databases">
        <title>The Genome Sequence of Puccinia graminis f. sp. tritici Strain CRL 75-36-700-3.</title>
        <authorList>
            <consortium name="The Broad Institute Genome Sequencing Platform"/>
            <person name="Birren B."/>
            <person name="Lander E."/>
            <person name="Galagan J."/>
            <person name="Nusbaum C."/>
            <person name="Devon K."/>
            <person name="Cuomo C."/>
            <person name="Jaffe D."/>
            <person name="Butler J."/>
            <person name="Alvarez P."/>
            <person name="Gnerre S."/>
            <person name="Grabherr M."/>
            <person name="Mauceli E."/>
            <person name="Brockman W."/>
            <person name="Young S."/>
            <person name="LaButti K."/>
            <person name="Sykes S."/>
            <person name="DeCaprio D."/>
            <person name="Crawford M."/>
            <person name="Koehrsen M."/>
            <person name="Engels R."/>
            <person name="Montgomery P."/>
            <person name="Pearson M."/>
            <person name="Howarth C."/>
            <person name="Larson L."/>
            <person name="White J."/>
            <person name="Zeng Q."/>
            <person name="Kodira C."/>
            <person name="Yandava C."/>
            <person name="Alvarado L."/>
            <person name="O'Leary S."/>
            <person name="Szabo L."/>
            <person name="Dean R."/>
            <person name="Schein J."/>
        </authorList>
    </citation>
    <scope>NUCLEOTIDE SEQUENCE</scope>
    <source>
        <strain>CRL 75-36-700-3</strain>
    </source>
</reference>
<sequence>MDPPRFGEDAKWQLDEDFGSSDCQSGPEETAKVSIRLSRGKPKVNKERLDTESAGQNDKTFFLPTMNEETFINHNCVMDPQGYPILPNGNTVYVRPPGANISNFGNVGFSKRTGTEYRSKGAWKLKRIYCLGVLSCDLPGCRWAGAPPTGRVVMSEWLEKNSHCRGARGTCLGTVVHIPCKQTLVRVDEHVATTWAVLRHRGIHDHPWPEAKKPDQLARDALKSVIASNPKAGAFALRIRKPNASKDSYESVLDIHPSLGNADRLRYYRKLMLKELNITPDNISGEVDDKFITDLFKWVKRGMLIISSSYLEGEEHFTFQSDWMQKRLLARNIDNLVYSTGLVSDVTYRFFRNGYLLSTSMYCEELARWVPIQLTWIRGLAEKYYERHFATLFRQFLRPDFTKAERDILVCNIVDFSAAQREGFVAAYWEVFGVCEKKVVLDKLQGCHEHYRAQVSRVKKNRHVVMADEESTFQTMCMDLIKKPVEGDPTHEEQIDALRRRFPKAKRWLDWWTMADVEAMLFPSRRPLLEDTPDGQDRPTKTTNAQESLHRLEGKTSLMLGMVQLYSFIKVLEEDFDAVMRGVSIEYGSARKGIDDISQSLGWEKKRKRAPNPAKPAVDEKVRHASVNDGRPPDTTDGLLPELAKKKLGRPSGSVNIDRNPFSTYPSYRASTQRHLANRCWMAAALETLYALYSPLWHRGSSGKGTSLFTSLVKHFSARTTYELTQAGSIRGALTKAQTSLFTQAQNRSPGSFVEGEFASADLFIEMLLDPKANPNRALKGLFDLEEKRVLTCQSHPGETKNLTRVVHTINIRREMFDDNQIPHANVTQLLRKWNSTSLQGLSGLTCKSCLAEQVIRHQSFVPVASDVEMSTSQVDSSVKGLYKESSTLVVPFGKAPPHLYFFLDVAPIIDNDEQQLFMATTDWPMSLFVSNQKYSLFARGYWNGSHYWSKVLKSVGGMVGVWLHNDLQNDGYARLVNVDPSKLSGPAPHTSWLMYSRCWTGPEKEYVDEMMDKIHKDYPHATGHLAFEGLSNLLESIKTDKPNLEESIITNKPNLVESIITDQPISQLDKHPKVPDKPVASPLPATIDYKPTSSQGGTPVAAGSDMVINPETTTVSQKKLKLKIKWSTPSAPKEDKEAATSGAGELTGKLNGIGSRRSKRVTKNGK</sequence>
<name>E3L692_PUCGT</name>
<dbReference type="HOGENOM" id="CLU_005992_0_1_1"/>
<accession>E3L692</accession>
<dbReference type="VEuPathDB" id="FungiDB:PGTG_18157"/>
<dbReference type="RefSeq" id="XP_003336486.2">
    <property type="nucleotide sequence ID" value="XM_003336438.2"/>
</dbReference>
<feature type="compositionally biased region" description="Basic residues" evidence="1">
    <location>
        <begin position="1157"/>
        <end position="1167"/>
    </location>
</feature>
<gene>
    <name evidence="2" type="ORF">PGTG_18157</name>
</gene>
<keyword evidence="3" id="KW-1185">Reference proteome</keyword>
<feature type="region of interest" description="Disordered" evidence="1">
    <location>
        <begin position="527"/>
        <end position="547"/>
    </location>
</feature>
<evidence type="ECO:0000313" key="3">
    <source>
        <dbReference type="Proteomes" id="UP000008783"/>
    </source>
</evidence>
<feature type="region of interest" description="Disordered" evidence="1">
    <location>
        <begin position="1"/>
        <end position="53"/>
    </location>
</feature>
<proteinExistence type="predicted"/>
<feature type="region of interest" description="Disordered" evidence="1">
    <location>
        <begin position="1127"/>
        <end position="1167"/>
    </location>
</feature>
<dbReference type="InParanoid" id="E3L692"/>
<organism evidence="2 3">
    <name type="scientific">Puccinia graminis f. sp. tritici (strain CRL 75-36-700-3 / race SCCL)</name>
    <name type="common">Black stem rust fungus</name>
    <dbReference type="NCBI Taxonomy" id="418459"/>
    <lineage>
        <taxon>Eukaryota</taxon>
        <taxon>Fungi</taxon>
        <taxon>Dikarya</taxon>
        <taxon>Basidiomycota</taxon>
        <taxon>Pucciniomycotina</taxon>
        <taxon>Pucciniomycetes</taxon>
        <taxon>Pucciniales</taxon>
        <taxon>Pucciniaceae</taxon>
        <taxon>Puccinia</taxon>
    </lineage>
</organism>